<feature type="transmembrane region" description="Helical" evidence="1">
    <location>
        <begin position="84"/>
        <end position="112"/>
    </location>
</feature>
<feature type="transmembrane region" description="Helical" evidence="1">
    <location>
        <begin position="161"/>
        <end position="179"/>
    </location>
</feature>
<keyword evidence="1" id="KW-0472">Membrane</keyword>
<evidence type="ECO:0000313" key="2">
    <source>
        <dbReference type="EMBL" id="SMD30203.1"/>
    </source>
</evidence>
<gene>
    <name evidence="2" type="ORF">SAMN02745355_0066</name>
</gene>
<organism evidence="2 3">
    <name type="scientific">Picrophilus torridus (strain ATCC 700027 / DSM 9790 / JCM 10055 / NBRC 100828 / KAW 2/3)</name>
    <dbReference type="NCBI Taxonomy" id="1122961"/>
    <lineage>
        <taxon>Archaea</taxon>
        <taxon>Methanobacteriati</taxon>
        <taxon>Thermoplasmatota</taxon>
        <taxon>Thermoplasmata</taxon>
        <taxon>Thermoplasmatales</taxon>
        <taxon>Picrophilaceae</taxon>
        <taxon>Picrophilus</taxon>
    </lineage>
</organism>
<dbReference type="AlphaFoldDB" id="A0A8G2FVF6"/>
<evidence type="ECO:0008006" key="4">
    <source>
        <dbReference type="Google" id="ProtNLM"/>
    </source>
</evidence>
<protein>
    <recommendedName>
        <fullName evidence="4">Multipass membrane protein</fullName>
    </recommendedName>
</protein>
<feature type="transmembrane region" description="Helical" evidence="1">
    <location>
        <begin position="222"/>
        <end position="242"/>
    </location>
</feature>
<evidence type="ECO:0000256" key="1">
    <source>
        <dbReference type="SAM" id="Phobius"/>
    </source>
</evidence>
<reference evidence="2 3" key="1">
    <citation type="submission" date="2017-04" db="EMBL/GenBank/DDBJ databases">
        <authorList>
            <person name="Varghese N."/>
            <person name="Submissions S."/>
        </authorList>
    </citation>
    <scope>NUCLEOTIDE SEQUENCE [LARGE SCALE GENOMIC DNA]</scope>
    <source>
        <strain evidence="2 3">DSM 9789</strain>
    </source>
</reference>
<dbReference type="EMBL" id="FWYE01000001">
    <property type="protein sequence ID" value="SMD30203.1"/>
    <property type="molecule type" value="Genomic_DNA"/>
</dbReference>
<feature type="transmembrane region" description="Helical" evidence="1">
    <location>
        <begin position="12"/>
        <end position="28"/>
    </location>
</feature>
<name>A0A8G2FVF6_PICTO</name>
<proteinExistence type="predicted"/>
<evidence type="ECO:0000313" key="3">
    <source>
        <dbReference type="Proteomes" id="UP000192315"/>
    </source>
</evidence>
<feature type="transmembrane region" description="Helical" evidence="1">
    <location>
        <begin position="132"/>
        <end position="154"/>
    </location>
</feature>
<accession>A0A8G2FVF6</accession>
<keyword evidence="1" id="KW-0812">Transmembrane</keyword>
<dbReference type="RefSeq" id="WP_084272273.1">
    <property type="nucleotide sequence ID" value="NZ_FWYE01000001.1"/>
</dbReference>
<keyword evidence="1" id="KW-1133">Transmembrane helix</keyword>
<comment type="caution">
    <text evidence="2">The sequence shown here is derived from an EMBL/GenBank/DDBJ whole genome shotgun (WGS) entry which is preliminary data.</text>
</comment>
<dbReference type="Proteomes" id="UP000192315">
    <property type="component" value="Unassembled WGS sequence"/>
</dbReference>
<feature type="transmembrane region" description="Helical" evidence="1">
    <location>
        <begin position="48"/>
        <end position="72"/>
    </location>
</feature>
<feature type="transmembrane region" description="Helical" evidence="1">
    <location>
        <begin position="185"/>
        <end position="210"/>
    </location>
</feature>
<keyword evidence="3" id="KW-1185">Reference proteome</keyword>
<sequence length="290" mass="33327">MTSIINIIDNILRSSLAGAWYLMVYYGLNPKMSYDIIISGRYVEFLSSIYNIYYDLFSISIIISSIIYLFYYSLGISKKVTGQVMRYIISVILIISSYMIFHYILIISKYIFMYLWNGTDWYSIFNASKISGYSGLTLLFLNGSYFTGIVILAFSLVVRQAILIIMAFIMPVSPIFILFPGAEKYFTRIIKIVTELSLMPVLTILSLYLMRFFPGDLPLQIGFIYASFILPGLLFRTISGFLRQASLFGMDASIMDYNYYSLIDYIEDRIPVDLNNVSGDEPFNDYMAGR</sequence>